<protein>
    <submittedName>
        <fullName evidence="2">Uncharacterized protein</fullName>
    </submittedName>
</protein>
<evidence type="ECO:0000313" key="3">
    <source>
        <dbReference type="Proteomes" id="UP000019849"/>
    </source>
</evidence>
<dbReference type="HOGENOM" id="CLU_038913_1_0_5"/>
<evidence type="ECO:0000313" key="2">
    <source>
        <dbReference type="EMBL" id="EXL04119.1"/>
    </source>
</evidence>
<dbReference type="RefSeq" id="WP_035028559.1">
    <property type="nucleotide sequence ID" value="NZ_KK073894.1"/>
</dbReference>
<evidence type="ECO:0000256" key="1">
    <source>
        <dbReference type="SAM" id="MobiDB-lite"/>
    </source>
</evidence>
<organism evidence="2 3">
    <name type="scientific">Aquamicrobium defluvii</name>
    <dbReference type="NCBI Taxonomy" id="69279"/>
    <lineage>
        <taxon>Bacteria</taxon>
        <taxon>Pseudomonadati</taxon>
        <taxon>Pseudomonadota</taxon>
        <taxon>Alphaproteobacteria</taxon>
        <taxon>Hyphomicrobiales</taxon>
        <taxon>Phyllobacteriaceae</taxon>
        <taxon>Aquamicrobium</taxon>
    </lineage>
</organism>
<dbReference type="AlphaFoldDB" id="A0A011SXZ7"/>
<name>A0A011SXZ7_9HYPH</name>
<feature type="region of interest" description="Disordered" evidence="1">
    <location>
        <begin position="225"/>
        <end position="260"/>
    </location>
</feature>
<reference evidence="2 3" key="1">
    <citation type="submission" date="2014-02" db="EMBL/GenBank/DDBJ databases">
        <title>Aquamicrobium defluvii Genome sequencing.</title>
        <authorList>
            <person name="Wang X."/>
        </authorList>
    </citation>
    <scope>NUCLEOTIDE SEQUENCE [LARGE SCALE GENOMIC DNA]</scope>
    <source>
        <strain evidence="2 3">W13Z1</strain>
    </source>
</reference>
<dbReference type="EMBL" id="JENY01000022">
    <property type="protein sequence ID" value="EXL04119.1"/>
    <property type="molecule type" value="Genomic_DNA"/>
</dbReference>
<dbReference type="Proteomes" id="UP000019849">
    <property type="component" value="Unassembled WGS sequence"/>
</dbReference>
<gene>
    <name evidence="2" type="ORF">BG36_10240</name>
</gene>
<dbReference type="eggNOG" id="COG3064">
    <property type="taxonomic scope" value="Bacteria"/>
</dbReference>
<dbReference type="STRING" id="69279.BG36_10240"/>
<feature type="region of interest" description="Disordered" evidence="1">
    <location>
        <begin position="428"/>
        <end position="449"/>
    </location>
</feature>
<feature type="region of interest" description="Disordered" evidence="1">
    <location>
        <begin position="331"/>
        <end position="353"/>
    </location>
</feature>
<dbReference type="PATRIC" id="fig|69279.3.peg.3140"/>
<feature type="compositionally biased region" description="Acidic residues" evidence="1">
    <location>
        <begin position="429"/>
        <end position="438"/>
    </location>
</feature>
<dbReference type="OrthoDB" id="9777694at2"/>
<proteinExistence type="predicted"/>
<feature type="compositionally biased region" description="Basic residues" evidence="1">
    <location>
        <begin position="338"/>
        <end position="352"/>
    </location>
</feature>
<sequence>MQRSKAAIKSIVKDGLTVKRSGVMKRTFSRQELYDLVWSTPIATLAKQFDISDRGLAKTCLRYHIPVPSRGYWAKIEAGQQPTKTPLWKLENPALEPVHIGGHKPAVNPYVAFATQKAAEAVEQSKVERKVERKQADTAKESSSKTPVVLEPVRRPHASISGLVTALRSAKADDHGEVSVPGIRIHKSSVTRVISVLHHLVIALESRNVVVDCSDKGIEAAVPPDDVRFEISESRSREQHKPTPAEQKKHDDHERRREAAQRRGQWLYPEKFWQEYDYIYSGKLTFEILNWADGARKRWGDGKHQSLESMLDAITDGVVFHLAYDKARREEREEQERRRQHMAHRRELHKKRQEREAKRLAFLRQLADYQKEAADLRATIAESGSSLQHAGPEYLKMIAWAEQRLAHLEAQNRIDVLTSHLVNENLFPDIDDLADPEGDPPPPKYSWGD</sequence>
<accession>A0A011SXZ7</accession>
<comment type="caution">
    <text evidence="2">The sequence shown here is derived from an EMBL/GenBank/DDBJ whole genome shotgun (WGS) entry which is preliminary data.</text>
</comment>
<feature type="compositionally biased region" description="Pro residues" evidence="1">
    <location>
        <begin position="439"/>
        <end position="449"/>
    </location>
</feature>